<evidence type="ECO:0000313" key="2">
    <source>
        <dbReference type="EMBL" id="RID89308.1"/>
    </source>
</evidence>
<protein>
    <recommendedName>
        <fullName evidence="4">Cxxc_20_cxxc protein</fullName>
    </recommendedName>
</protein>
<dbReference type="EMBL" id="QWVS01000002">
    <property type="protein sequence ID" value="RID89308.1"/>
    <property type="molecule type" value="Genomic_DNA"/>
</dbReference>
<keyword evidence="1" id="KW-0472">Membrane</keyword>
<proteinExistence type="predicted"/>
<feature type="transmembrane region" description="Helical" evidence="1">
    <location>
        <begin position="69"/>
        <end position="89"/>
    </location>
</feature>
<keyword evidence="1" id="KW-0812">Transmembrane</keyword>
<name>A0A398BLB1_9BACI</name>
<evidence type="ECO:0000256" key="1">
    <source>
        <dbReference type="SAM" id="Phobius"/>
    </source>
</evidence>
<gene>
    <name evidence="2" type="ORF">D1953_01720</name>
</gene>
<feature type="transmembrane region" description="Helical" evidence="1">
    <location>
        <begin position="46"/>
        <end position="63"/>
    </location>
</feature>
<dbReference type="RefSeq" id="WP_425454242.1">
    <property type="nucleotide sequence ID" value="NZ_QWVS01000002.1"/>
</dbReference>
<comment type="caution">
    <text evidence="2">The sequence shown here is derived from an EMBL/GenBank/DDBJ whole genome shotgun (WGS) entry which is preliminary data.</text>
</comment>
<evidence type="ECO:0008006" key="4">
    <source>
        <dbReference type="Google" id="ProtNLM"/>
    </source>
</evidence>
<organism evidence="2 3">
    <name type="scientific">Peribacillus asahii</name>
    <dbReference type="NCBI Taxonomy" id="228899"/>
    <lineage>
        <taxon>Bacteria</taxon>
        <taxon>Bacillati</taxon>
        <taxon>Bacillota</taxon>
        <taxon>Bacilli</taxon>
        <taxon>Bacillales</taxon>
        <taxon>Bacillaceae</taxon>
        <taxon>Peribacillus</taxon>
    </lineage>
</organism>
<dbReference type="NCBIfam" id="TIGR04104">
    <property type="entry name" value="cxxc_20_cxxc"/>
    <property type="match status" value="1"/>
</dbReference>
<keyword evidence="1" id="KW-1133">Transmembrane helix</keyword>
<dbReference type="InterPro" id="IPR026369">
    <property type="entry name" value="CxxC_20_CxxC"/>
</dbReference>
<accession>A0A398BLB1</accession>
<keyword evidence="3" id="KW-1185">Reference proteome</keyword>
<reference evidence="2 3" key="1">
    <citation type="submission" date="2018-08" db="EMBL/GenBank/DDBJ databases">
        <title>Bacillus jemisoniae sp. nov., Bacillus chryseoplanitiae sp. nov., Bacillus resnikiae sp. nov., and Bacillus frankliniae sp. nov., isolated from Viking spacecraft and associated surfaces.</title>
        <authorList>
            <person name="Seuylemezian A."/>
            <person name="Vaishampayan P."/>
        </authorList>
    </citation>
    <scope>NUCLEOTIDE SEQUENCE [LARGE SCALE GENOMIC DNA]</scope>
    <source>
        <strain evidence="2 3">MA001</strain>
    </source>
</reference>
<dbReference type="AlphaFoldDB" id="A0A398BLB1"/>
<evidence type="ECO:0000313" key="3">
    <source>
        <dbReference type="Proteomes" id="UP000266016"/>
    </source>
</evidence>
<dbReference type="Proteomes" id="UP000266016">
    <property type="component" value="Unassembled WGS sequence"/>
</dbReference>
<sequence length="99" mass="11750">MPTCQHCYAKWSWRETFCKMFTFKNKLKCSSCETFQYLSKKSRNQISLLSVMPCLSSIPLLSFNLPIKIIISLQFLTIVLALIWMPFLYKLNNKDEPMW</sequence>